<feature type="transmembrane region" description="Helical" evidence="5">
    <location>
        <begin position="140"/>
        <end position="156"/>
    </location>
</feature>
<feature type="transmembrane region" description="Helical" evidence="5">
    <location>
        <begin position="280"/>
        <end position="300"/>
    </location>
</feature>
<evidence type="ECO:0000256" key="5">
    <source>
        <dbReference type="SAM" id="Phobius"/>
    </source>
</evidence>
<dbReference type="PANTHER" id="PTHR37955">
    <property type="entry name" value="TELLURITE RESISTANCE PROTEIN TEHA"/>
    <property type="match status" value="1"/>
</dbReference>
<evidence type="ECO:0000256" key="1">
    <source>
        <dbReference type="ARBA" id="ARBA00004141"/>
    </source>
</evidence>
<protein>
    <recommendedName>
        <fullName evidence="8">C4-dicarboxylate ABC transporter</fullName>
    </recommendedName>
</protein>
<evidence type="ECO:0000313" key="7">
    <source>
        <dbReference type="Proteomes" id="UP001144297"/>
    </source>
</evidence>
<feature type="transmembrane region" description="Helical" evidence="5">
    <location>
        <begin position="195"/>
        <end position="214"/>
    </location>
</feature>
<name>A0A9W6GHC3_9BACT</name>
<evidence type="ECO:0000256" key="3">
    <source>
        <dbReference type="ARBA" id="ARBA00022989"/>
    </source>
</evidence>
<dbReference type="AlphaFoldDB" id="A0A9W6GHC3"/>
<feature type="transmembrane region" description="Helical" evidence="5">
    <location>
        <begin position="254"/>
        <end position="274"/>
    </location>
</feature>
<feature type="transmembrane region" description="Helical" evidence="5">
    <location>
        <begin position="106"/>
        <end position="128"/>
    </location>
</feature>
<dbReference type="InterPro" id="IPR038665">
    <property type="entry name" value="Voltage-dep_anion_channel_sf"/>
</dbReference>
<evidence type="ECO:0000256" key="2">
    <source>
        <dbReference type="ARBA" id="ARBA00022692"/>
    </source>
</evidence>
<keyword evidence="3 5" id="KW-1133">Transmembrane helix</keyword>
<organism evidence="6 7">
    <name type="scientific">Thermodesulfovibrio yellowstonii</name>
    <dbReference type="NCBI Taxonomy" id="28262"/>
    <lineage>
        <taxon>Bacteria</taxon>
        <taxon>Pseudomonadati</taxon>
        <taxon>Nitrospirota</taxon>
        <taxon>Thermodesulfovibrionia</taxon>
        <taxon>Thermodesulfovibrionales</taxon>
        <taxon>Thermodesulfovibrionaceae</taxon>
        <taxon>Thermodesulfovibrio</taxon>
    </lineage>
</organism>
<feature type="transmembrane region" description="Helical" evidence="5">
    <location>
        <begin position="226"/>
        <end position="242"/>
    </location>
</feature>
<proteinExistence type="predicted"/>
<accession>A0A9W6GHC3</accession>
<feature type="transmembrane region" description="Helical" evidence="5">
    <location>
        <begin position="9"/>
        <end position="28"/>
    </location>
</feature>
<reference evidence="6" key="1">
    <citation type="submission" date="2022-12" db="EMBL/GenBank/DDBJ databases">
        <title>Reference genome sequencing for broad-spectrum identification of bacterial and archaeal isolates by mass spectrometry.</title>
        <authorList>
            <person name="Sekiguchi Y."/>
            <person name="Tourlousse D.M."/>
        </authorList>
    </citation>
    <scope>NUCLEOTIDE SEQUENCE</scope>
    <source>
        <strain evidence="6">TSL-P1</strain>
    </source>
</reference>
<evidence type="ECO:0000256" key="4">
    <source>
        <dbReference type="ARBA" id="ARBA00023136"/>
    </source>
</evidence>
<evidence type="ECO:0000313" key="6">
    <source>
        <dbReference type="EMBL" id="GLI53712.1"/>
    </source>
</evidence>
<dbReference type="CDD" id="cd09323">
    <property type="entry name" value="TDT_SLAC1_like"/>
    <property type="match status" value="1"/>
</dbReference>
<dbReference type="GO" id="GO:0046583">
    <property type="term" value="F:monoatomic cation efflux transmembrane transporter activity"/>
    <property type="evidence" value="ECO:0007669"/>
    <property type="project" value="TreeGrafter"/>
</dbReference>
<feature type="transmembrane region" description="Helical" evidence="5">
    <location>
        <begin position="82"/>
        <end position="100"/>
    </location>
</feature>
<keyword evidence="2 5" id="KW-0812">Transmembrane</keyword>
<feature type="transmembrane region" description="Helical" evidence="5">
    <location>
        <begin position="40"/>
        <end position="61"/>
    </location>
</feature>
<dbReference type="InterPro" id="IPR052951">
    <property type="entry name" value="Tellurite_res_ion_channel"/>
</dbReference>
<keyword evidence="4 5" id="KW-0472">Membrane</keyword>
<evidence type="ECO:0008006" key="8">
    <source>
        <dbReference type="Google" id="ProtNLM"/>
    </source>
</evidence>
<sequence length="316" mass="36480">MEDSRIKNFPISFFAVIMGLTGLAIAYMRASFLGETLKSVGIALTYLATLIFCLFLLVYLIKIIKYMAQVKAEFHHPIKSSFFPTISISLLLLSIAYGSINQSISFFMWFVGTILHFIFLVRILTYWINKEFKIEMINPAWFIPVVGTIIVPIQGMKYSLDISWFFFSIGIIFWICLFTIVFYRFIFHNPLPERLYPTFFILIAPPAVGFISYTKIVGAIDTLSNLLFYFALFLCIVLFALIKKFLRLKFYISWWAYTFPLDAITIAIAMRYHITGSEFYKFLTLIALVLTTTVIGIVTIKTIYAVSKREICVEES</sequence>
<dbReference type="Proteomes" id="UP001144297">
    <property type="component" value="Unassembled WGS sequence"/>
</dbReference>
<dbReference type="PANTHER" id="PTHR37955:SF1">
    <property type="entry name" value="DEP DOMAIN-CONTAINING PROTEIN"/>
    <property type="match status" value="1"/>
</dbReference>
<dbReference type="GO" id="GO:0005886">
    <property type="term" value="C:plasma membrane"/>
    <property type="evidence" value="ECO:0007669"/>
    <property type="project" value="TreeGrafter"/>
</dbReference>
<keyword evidence="7" id="KW-1185">Reference proteome</keyword>
<comment type="subcellular location">
    <subcellularLocation>
        <location evidence="1">Membrane</location>
        <topology evidence="1">Multi-pass membrane protein</topology>
    </subcellularLocation>
</comment>
<feature type="transmembrane region" description="Helical" evidence="5">
    <location>
        <begin position="162"/>
        <end position="183"/>
    </location>
</feature>
<dbReference type="InterPro" id="IPR004695">
    <property type="entry name" value="SLAC1/Mae1/Ssu1/TehA"/>
</dbReference>
<dbReference type="EMBL" id="BSDX01000001">
    <property type="protein sequence ID" value="GLI53712.1"/>
    <property type="molecule type" value="Genomic_DNA"/>
</dbReference>
<dbReference type="Pfam" id="PF03595">
    <property type="entry name" value="SLAC1"/>
    <property type="match status" value="1"/>
</dbReference>
<dbReference type="Gene3D" id="1.50.10.150">
    <property type="entry name" value="Voltage-dependent anion channel"/>
    <property type="match status" value="1"/>
</dbReference>
<comment type="caution">
    <text evidence="6">The sequence shown here is derived from an EMBL/GenBank/DDBJ whole genome shotgun (WGS) entry which is preliminary data.</text>
</comment>
<gene>
    <name evidence="6" type="ORF">TISLANDTSLP1_14050</name>
</gene>